<dbReference type="EMBL" id="LRRQ01000042">
    <property type="protein sequence ID" value="OAM91007.1"/>
    <property type="molecule type" value="Genomic_DNA"/>
</dbReference>
<dbReference type="RefSeq" id="WP_068769134.1">
    <property type="nucleotide sequence ID" value="NZ_CP109796.1"/>
</dbReference>
<sequence>MKTTRWEYSTGRIEGFFESDGLHLKNESRDTKDGALIGQLLLPYRLLSRDGWHGEGRETPHAMAVLDNGIECRWPASLAHPADLTIRTTLGGEGVFDVSIRIEARHGFRDYELFYSNYFDRISRSLHGGAYVASLPAEKPVVPGWTQVFPGANPIFREMYIAFPRDEHGAALICDGRWQRGRHFTRFAPCRYYAEPIGFYHNPGTGLAVSMMASREDCYSVSMAYRADDPHDKVGQHCSLYLSLFGRDIQPGETANARLRMVADDSGADATRHFAHFEEFSNSIETNAS</sequence>
<organism evidence="1 2">
    <name type="scientific">Termitidicoccus mucosus</name>
    <dbReference type="NCBI Taxonomy" id="1184151"/>
    <lineage>
        <taxon>Bacteria</taxon>
        <taxon>Pseudomonadati</taxon>
        <taxon>Verrucomicrobiota</taxon>
        <taxon>Opitutia</taxon>
        <taxon>Opitutales</taxon>
        <taxon>Opitutaceae</taxon>
        <taxon>Termitidicoccus</taxon>
    </lineage>
</organism>
<evidence type="ECO:0000313" key="1">
    <source>
        <dbReference type="EMBL" id="OAM91007.1"/>
    </source>
</evidence>
<gene>
    <name evidence="1" type="ORF">AW736_05060</name>
</gene>
<dbReference type="STRING" id="1184151.AW736_05060"/>
<reference evidence="1 2" key="1">
    <citation type="submission" date="2016-01" db="EMBL/GenBank/DDBJ databases">
        <title>High potential of lignocellulose degradation of a new Verrucomicrobia species.</title>
        <authorList>
            <person name="Wang Y."/>
            <person name="Shi Y."/>
            <person name="Qiu Z."/>
            <person name="Liu S."/>
            <person name="Yang H."/>
        </authorList>
    </citation>
    <scope>NUCLEOTIDE SEQUENCE [LARGE SCALE GENOMIC DNA]</scope>
    <source>
        <strain evidence="1 2">TSB47</strain>
    </source>
</reference>
<evidence type="ECO:0000313" key="2">
    <source>
        <dbReference type="Proteomes" id="UP000078486"/>
    </source>
</evidence>
<dbReference type="Proteomes" id="UP000078486">
    <property type="component" value="Unassembled WGS sequence"/>
</dbReference>
<dbReference type="OrthoDB" id="2542111at2"/>
<name>A0A178INU5_9BACT</name>
<keyword evidence="2" id="KW-1185">Reference proteome</keyword>
<protein>
    <submittedName>
        <fullName evidence="1">Uncharacterized protein</fullName>
    </submittedName>
</protein>
<comment type="caution">
    <text evidence="1">The sequence shown here is derived from an EMBL/GenBank/DDBJ whole genome shotgun (WGS) entry which is preliminary data.</text>
</comment>
<accession>A0A178INU5</accession>
<proteinExistence type="predicted"/>
<dbReference type="AlphaFoldDB" id="A0A178INU5"/>